<gene>
    <name evidence="3" type="ORF">FHS09_000916</name>
</gene>
<feature type="domain" description="KfrA N-terminal DNA-binding" evidence="2">
    <location>
        <begin position="7"/>
        <end position="117"/>
    </location>
</feature>
<keyword evidence="4" id="KW-1185">Reference proteome</keyword>
<dbReference type="Pfam" id="PF11740">
    <property type="entry name" value="KfrA_N"/>
    <property type="match status" value="1"/>
</dbReference>
<evidence type="ECO:0000256" key="1">
    <source>
        <dbReference type="SAM" id="Coils"/>
    </source>
</evidence>
<feature type="coiled-coil region" evidence="1">
    <location>
        <begin position="67"/>
        <end position="116"/>
    </location>
</feature>
<accession>A0A7W4Z7T9</accession>
<proteinExistence type="predicted"/>
<comment type="caution">
    <text evidence="3">The sequence shown here is derived from an EMBL/GenBank/DDBJ whole genome shotgun (WGS) entry which is preliminary data.</text>
</comment>
<dbReference type="AlphaFoldDB" id="A0A7W4Z7T9"/>
<feature type="coiled-coil region" evidence="1">
    <location>
        <begin position="152"/>
        <end position="264"/>
    </location>
</feature>
<evidence type="ECO:0000313" key="3">
    <source>
        <dbReference type="EMBL" id="MBB3060103.1"/>
    </source>
</evidence>
<evidence type="ECO:0000313" key="4">
    <source>
        <dbReference type="Proteomes" id="UP000535937"/>
    </source>
</evidence>
<dbReference type="InterPro" id="IPR021104">
    <property type="entry name" value="KfrA_DNA-bd_N"/>
</dbReference>
<dbReference type="EMBL" id="JACHWZ010000003">
    <property type="protein sequence ID" value="MBB3060103.1"/>
    <property type="molecule type" value="Genomic_DNA"/>
</dbReference>
<dbReference type="RefSeq" id="WP_183457163.1">
    <property type="nucleotide sequence ID" value="NZ_JACHWZ010000003.1"/>
</dbReference>
<sequence length="357" mass="40621">MARTGVTYLDIAQAAEAVKNRGEEPTVDRVRAALGTGSKSTITPLLKRWRSETGSQADTGGLPRDLVEALKALHNRVQQEADRKVEEAREGFEAAADKHRREKEEARAASTGLAEELRCLKHKLEISETRNRKLKLAQEESQAALAKSEFQREEGSVRIAELKAAVEELKQENRDIRDHFEHFQQRTADDRQQERDQFRSTNEQLKEQIAGLTEQLAEAGRRLREREESDDRQREITATLETENQQLQQQVSGYRTEVEALKERRIDHLEEIATKVAEINVLRDKVTSLSSRNASVSKEAELLRQSLGKVELELNSTKDRVILLTDENRAILQEKAVIQGQFKQLENSLRESLPGES</sequence>
<dbReference type="Proteomes" id="UP000535937">
    <property type="component" value="Unassembled WGS sequence"/>
</dbReference>
<name>A0A7W4Z7T9_9GAMM</name>
<protein>
    <submittedName>
        <fullName evidence="3">Chromosome segregation ATPase</fullName>
    </submittedName>
</protein>
<organism evidence="3 4">
    <name type="scientific">Microbulbifer rhizosphaerae</name>
    <dbReference type="NCBI Taxonomy" id="1562603"/>
    <lineage>
        <taxon>Bacteria</taxon>
        <taxon>Pseudomonadati</taxon>
        <taxon>Pseudomonadota</taxon>
        <taxon>Gammaproteobacteria</taxon>
        <taxon>Cellvibrionales</taxon>
        <taxon>Microbulbiferaceae</taxon>
        <taxon>Microbulbifer</taxon>
    </lineage>
</organism>
<evidence type="ECO:0000259" key="2">
    <source>
        <dbReference type="Pfam" id="PF11740"/>
    </source>
</evidence>
<keyword evidence="1" id="KW-0175">Coiled coil</keyword>
<reference evidence="3 4" key="1">
    <citation type="submission" date="2020-08" db="EMBL/GenBank/DDBJ databases">
        <title>Genomic Encyclopedia of Type Strains, Phase III (KMG-III): the genomes of soil and plant-associated and newly described type strains.</title>
        <authorList>
            <person name="Whitman W."/>
        </authorList>
    </citation>
    <scope>NUCLEOTIDE SEQUENCE [LARGE SCALE GENOMIC DNA]</scope>
    <source>
        <strain evidence="3 4">CECT 8799</strain>
    </source>
</reference>